<evidence type="ECO:0000256" key="4">
    <source>
        <dbReference type="ARBA" id="ARBA00022827"/>
    </source>
</evidence>
<dbReference type="InterPro" id="IPR016169">
    <property type="entry name" value="FAD-bd_PCMH_sub2"/>
</dbReference>
<dbReference type="InterPro" id="IPR050416">
    <property type="entry name" value="FAD-linked_Oxidoreductase"/>
</dbReference>
<dbReference type="OrthoDB" id="407275at2759"/>
<dbReference type="InterPro" id="IPR036318">
    <property type="entry name" value="FAD-bd_PCMH-like_sf"/>
</dbReference>
<dbReference type="PANTHER" id="PTHR42973">
    <property type="entry name" value="BINDING OXIDOREDUCTASE, PUTATIVE (AFU_ORTHOLOGUE AFUA_1G17690)-RELATED"/>
    <property type="match status" value="1"/>
</dbReference>
<dbReference type="InterPro" id="IPR006094">
    <property type="entry name" value="Oxid_FAD_bind_N"/>
</dbReference>
<evidence type="ECO:0000259" key="6">
    <source>
        <dbReference type="PROSITE" id="PS51387"/>
    </source>
</evidence>
<dbReference type="AlphaFoldDB" id="A0A4Y7SY77"/>
<dbReference type="SUPFAM" id="SSF56176">
    <property type="entry name" value="FAD-binding/transporter-associated domain-like"/>
    <property type="match status" value="1"/>
</dbReference>
<keyword evidence="3" id="KW-0285">Flavoprotein</keyword>
<feature type="domain" description="FAD-binding PCMH-type" evidence="6">
    <location>
        <begin position="12"/>
        <end position="187"/>
    </location>
</feature>
<dbReference type="Pfam" id="PF08031">
    <property type="entry name" value="BBE"/>
    <property type="match status" value="1"/>
</dbReference>
<protein>
    <submittedName>
        <fullName evidence="7">Glucooligosaccharide oxidase</fullName>
    </submittedName>
</protein>
<dbReference type="STRING" id="71717.A0A4Y7SY77"/>
<dbReference type="Gene3D" id="3.30.465.10">
    <property type="match status" value="1"/>
</dbReference>
<comment type="similarity">
    <text evidence="2">Belongs to the oxygen-dependent FAD-linked oxidoreductase family.</text>
</comment>
<dbReference type="PANTHER" id="PTHR42973:SF39">
    <property type="entry name" value="FAD-BINDING PCMH-TYPE DOMAIN-CONTAINING PROTEIN"/>
    <property type="match status" value="1"/>
</dbReference>
<keyword evidence="8" id="KW-1185">Reference proteome</keyword>
<keyword evidence="4" id="KW-0274">FAD</keyword>
<evidence type="ECO:0000313" key="7">
    <source>
        <dbReference type="EMBL" id="TEB26805.1"/>
    </source>
</evidence>
<evidence type="ECO:0000256" key="1">
    <source>
        <dbReference type="ARBA" id="ARBA00001974"/>
    </source>
</evidence>
<dbReference type="GO" id="GO:0016491">
    <property type="term" value="F:oxidoreductase activity"/>
    <property type="evidence" value="ECO:0007669"/>
    <property type="project" value="UniProtKB-KW"/>
</dbReference>
<dbReference type="PROSITE" id="PS51387">
    <property type="entry name" value="FAD_PCMH"/>
    <property type="match status" value="1"/>
</dbReference>
<reference evidence="7 8" key="1">
    <citation type="journal article" date="2019" name="Nat. Ecol. Evol.">
        <title>Megaphylogeny resolves global patterns of mushroom evolution.</title>
        <authorList>
            <person name="Varga T."/>
            <person name="Krizsan K."/>
            <person name="Foldi C."/>
            <person name="Dima B."/>
            <person name="Sanchez-Garcia M."/>
            <person name="Sanchez-Ramirez S."/>
            <person name="Szollosi G.J."/>
            <person name="Szarkandi J.G."/>
            <person name="Papp V."/>
            <person name="Albert L."/>
            <person name="Andreopoulos W."/>
            <person name="Angelini C."/>
            <person name="Antonin V."/>
            <person name="Barry K.W."/>
            <person name="Bougher N.L."/>
            <person name="Buchanan P."/>
            <person name="Buyck B."/>
            <person name="Bense V."/>
            <person name="Catcheside P."/>
            <person name="Chovatia M."/>
            <person name="Cooper J."/>
            <person name="Damon W."/>
            <person name="Desjardin D."/>
            <person name="Finy P."/>
            <person name="Geml J."/>
            <person name="Haridas S."/>
            <person name="Hughes K."/>
            <person name="Justo A."/>
            <person name="Karasinski D."/>
            <person name="Kautmanova I."/>
            <person name="Kiss B."/>
            <person name="Kocsube S."/>
            <person name="Kotiranta H."/>
            <person name="LaButti K.M."/>
            <person name="Lechner B.E."/>
            <person name="Liimatainen K."/>
            <person name="Lipzen A."/>
            <person name="Lukacs Z."/>
            <person name="Mihaltcheva S."/>
            <person name="Morgado L.N."/>
            <person name="Niskanen T."/>
            <person name="Noordeloos M.E."/>
            <person name="Ohm R.A."/>
            <person name="Ortiz-Santana B."/>
            <person name="Ovrebo C."/>
            <person name="Racz N."/>
            <person name="Riley R."/>
            <person name="Savchenko A."/>
            <person name="Shiryaev A."/>
            <person name="Soop K."/>
            <person name="Spirin V."/>
            <person name="Szebenyi C."/>
            <person name="Tomsovsky M."/>
            <person name="Tulloss R.E."/>
            <person name="Uehling J."/>
            <person name="Grigoriev I.V."/>
            <person name="Vagvolgyi C."/>
            <person name="Papp T."/>
            <person name="Martin F.M."/>
            <person name="Miettinen O."/>
            <person name="Hibbett D.S."/>
            <person name="Nagy L.G."/>
        </authorList>
    </citation>
    <scope>NUCLEOTIDE SEQUENCE [LARGE SCALE GENOMIC DNA]</scope>
    <source>
        <strain evidence="7 8">FP101781</strain>
    </source>
</reference>
<dbReference type="InterPro" id="IPR012951">
    <property type="entry name" value="BBE"/>
</dbReference>
<dbReference type="Gene3D" id="3.40.462.20">
    <property type="match status" value="1"/>
</dbReference>
<sequence length="458" mass="49455">MSISLRVNLRYNGTYRPAAIGYVNSAKQVSEVVKIGHESDLGYNVVARSGGHSYIAGGLGGKNGSIVIDLYSLAILDYEVAPAIAHMGTGFKLGTIAGSLDDWGRALPHGTCAYVGWGGHISYGGYGFTTRNWGLTLDTMISAQIVLANGTIATASQDQNPDLFFAIRGAAPSFGIVTQTTVQTLPKLSSATVYQYGWNLNVAAATSALDVYQQYSLTATIPKELGIEVVLAPGDTRGTVSFMVLGAWYGAANTFNATIKPLLDKLPKPLWTTFDVGDYRNSLKNLAGGSIDTFEPNGHDTFYANCKSLITPKNAPLTAQAERAFITYLTNQGFDTDLGWFLQIGLIGDKNSAVAAVPAGETAFPHRNALFIWQLYGYTQGNKPPFPSSGFTFIGGIADSVVKSMAAGWDYGAYTNYIDDRLQDGQQLYYKQNLPRLKELKKKYDPTRVFDFPTAIKP</sequence>
<dbReference type="EMBL" id="QPFP01000045">
    <property type="protein sequence ID" value="TEB26805.1"/>
    <property type="molecule type" value="Genomic_DNA"/>
</dbReference>
<dbReference type="InterPro" id="IPR016166">
    <property type="entry name" value="FAD-bd_PCMH"/>
</dbReference>
<organism evidence="7 8">
    <name type="scientific">Coprinellus micaceus</name>
    <name type="common">Glistening ink-cap mushroom</name>
    <name type="synonym">Coprinus micaceus</name>
    <dbReference type="NCBI Taxonomy" id="71717"/>
    <lineage>
        <taxon>Eukaryota</taxon>
        <taxon>Fungi</taxon>
        <taxon>Dikarya</taxon>
        <taxon>Basidiomycota</taxon>
        <taxon>Agaricomycotina</taxon>
        <taxon>Agaricomycetes</taxon>
        <taxon>Agaricomycetidae</taxon>
        <taxon>Agaricales</taxon>
        <taxon>Agaricineae</taxon>
        <taxon>Psathyrellaceae</taxon>
        <taxon>Coprinellus</taxon>
    </lineage>
</organism>
<dbReference type="Pfam" id="PF01565">
    <property type="entry name" value="FAD_binding_4"/>
    <property type="match status" value="1"/>
</dbReference>
<evidence type="ECO:0000256" key="5">
    <source>
        <dbReference type="ARBA" id="ARBA00023002"/>
    </source>
</evidence>
<name>A0A4Y7SY77_COPMI</name>
<comment type="cofactor">
    <cofactor evidence="1">
        <name>FAD</name>
        <dbReference type="ChEBI" id="CHEBI:57692"/>
    </cofactor>
</comment>
<evidence type="ECO:0000256" key="2">
    <source>
        <dbReference type="ARBA" id="ARBA00005466"/>
    </source>
</evidence>
<keyword evidence="5" id="KW-0560">Oxidoreductase</keyword>
<comment type="caution">
    <text evidence="7">The sequence shown here is derived from an EMBL/GenBank/DDBJ whole genome shotgun (WGS) entry which is preliminary data.</text>
</comment>
<evidence type="ECO:0000256" key="3">
    <source>
        <dbReference type="ARBA" id="ARBA00022630"/>
    </source>
</evidence>
<proteinExistence type="inferred from homology"/>
<dbReference type="Proteomes" id="UP000298030">
    <property type="component" value="Unassembled WGS sequence"/>
</dbReference>
<accession>A0A4Y7SY77</accession>
<evidence type="ECO:0000313" key="8">
    <source>
        <dbReference type="Proteomes" id="UP000298030"/>
    </source>
</evidence>
<gene>
    <name evidence="7" type="ORF">FA13DRAFT_1765451</name>
</gene>
<dbReference type="GO" id="GO:0071949">
    <property type="term" value="F:FAD binding"/>
    <property type="evidence" value="ECO:0007669"/>
    <property type="project" value="InterPro"/>
</dbReference>